<dbReference type="AlphaFoldDB" id="A0A540M3K0"/>
<feature type="compositionally biased region" description="Basic and acidic residues" evidence="1">
    <location>
        <begin position="8"/>
        <end position="17"/>
    </location>
</feature>
<protein>
    <submittedName>
        <fullName evidence="2">Uncharacterized protein</fullName>
    </submittedName>
</protein>
<reference evidence="2 3" key="1">
    <citation type="journal article" date="2019" name="G3 (Bethesda)">
        <title>Sequencing of a Wild Apple (Malus baccata) Genome Unravels the Differences Between Cultivated and Wild Apple Species Regarding Disease Resistance and Cold Tolerance.</title>
        <authorList>
            <person name="Chen X."/>
        </authorList>
    </citation>
    <scope>NUCLEOTIDE SEQUENCE [LARGE SCALE GENOMIC DNA]</scope>
    <source>
        <strain evidence="3">cv. Shandingzi</strain>
        <tissue evidence="2">Leaves</tissue>
    </source>
</reference>
<gene>
    <name evidence="2" type="ORF">C1H46_021273</name>
</gene>
<keyword evidence="3" id="KW-1185">Reference proteome</keyword>
<evidence type="ECO:0000256" key="1">
    <source>
        <dbReference type="SAM" id="MobiDB-lite"/>
    </source>
</evidence>
<name>A0A540M3K0_MALBA</name>
<proteinExistence type="predicted"/>
<dbReference type="Proteomes" id="UP000315295">
    <property type="component" value="Unassembled WGS sequence"/>
</dbReference>
<organism evidence="2 3">
    <name type="scientific">Malus baccata</name>
    <name type="common">Siberian crab apple</name>
    <name type="synonym">Pyrus baccata</name>
    <dbReference type="NCBI Taxonomy" id="106549"/>
    <lineage>
        <taxon>Eukaryota</taxon>
        <taxon>Viridiplantae</taxon>
        <taxon>Streptophyta</taxon>
        <taxon>Embryophyta</taxon>
        <taxon>Tracheophyta</taxon>
        <taxon>Spermatophyta</taxon>
        <taxon>Magnoliopsida</taxon>
        <taxon>eudicotyledons</taxon>
        <taxon>Gunneridae</taxon>
        <taxon>Pentapetalae</taxon>
        <taxon>rosids</taxon>
        <taxon>fabids</taxon>
        <taxon>Rosales</taxon>
        <taxon>Rosaceae</taxon>
        <taxon>Amygdaloideae</taxon>
        <taxon>Maleae</taxon>
        <taxon>Malus</taxon>
    </lineage>
</organism>
<evidence type="ECO:0000313" key="2">
    <source>
        <dbReference type="EMBL" id="TQD93109.1"/>
    </source>
</evidence>
<accession>A0A540M3K0</accession>
<evidence type="ECO:0000313" key="3">
    <source>
        <dbReference type="Proteomes" id="UP000315295"/>
    </source>
</evidence>
<feature type="region of interest" description="Disordered" evidence="1">
    <location>
        <begin position="1"/>
        <end position="43"/>
    </location>
</feature>
<comment type="caution">
    <text evidence="2">The sequence shown here is derived from an EMBL/GenBank/DDBJ whole genome shotgun (WGS) entry which is preliminary data.</text>
</comment>
<dbReference type="EMBL" id="VIEB01000376">
    <property type="protein sequence ID" value="TQD93109.1"/>
    <property type="molecule type" value="Genomic_DNA"/>
</dbReference>
<sequence>MSLMDLLETNRHMRMDSNRGGGNGGKSFLNPNGIIRPSTDGAIGGGRSFPNPYGIIGCRQAQRKWDRVDEEIRLLG</sequence>